<evidence type="ECO:0000313" key="2">
    <source>
        <dbReference type="WBParaSite" id="EEL_0000007301-mRNA-1"/>
    </source>
</evidence>
<dbReference type="AlphaFoldDB" id="A0A0R3RFE1"/>
<name>A0A0R3RFE1_9BILA</name>
<sequence length="230" mass="25409">MCEISLHKNCTDVPTVLNTTNFMNETFGNEKLTNKIEVIAHSAQPKFRNLNNLISPSNRNLSDSPPLTVPENQTSALITSSNVMINSLLPELLTVENMTQNNASESENIFMDDFSKMVEVIAASKITRELDPEFETNDSDVNCINHWFRLPDSDGVSPIKSVILAPLSVKSDFRKLLEIVRDASIALLQSVHMTTSGNITLFGDNLTLVDSDAGNSTSAFDDGIILRSYR</sequence>
<reference evidence="2" key="1">
    <citation type="submission" date="2017-02" db="UniProtKB">
        <authorList>
            <consortium name="WormBaseParasite"/>
        </authorList>
    </citation>
    <scope>IDENTIFICATION</scope>
</reference>
<protein>
    <submittedName>
        <fullName evidence="2">Uncharacterized protein</fullName>
    </submittedName>
</protein>
<organism evidence="1 2">
    <name type="scientific">Elaeophora elaphi</name>
    <dbReference type="NCBI Taxonomy" id="1147741"/>
    <lineage>
        <taxon>Eukaryota</taxon>
        <taxon>Metazoa</taxon>
        <taxon>Ecdysozoa</taxon>
        <taxon>Nematoda</taxon>
        <taxon>Chromadorea</taxon>
        <taxon>Rhabditida</taxon>
        <taxon>Spirurina</taxon>
        <taxon>Spiruromorpha</taxon>
        <taxon>Filarioidea</taxon>
        <taxon>Onchocercidae</taxon>
        <taxon>Elaeophora</taxon>
    </lineage>
</organism>
<dbReference type="Proteomes" id="UP000050640">
    <property type="component" value="Unplaced"/>
</dbReference>
<proteinExistence type="predicted"/>
<evidence type="ECO:0000313" key="1">
    <source>
        <dbReference type="Proteomes" id="UP000050640"/>
    </source>
</evidence>
<dbReference type="WBParaSite" id="EEL_0000007301-mRNA-1">
    <property type="protein sequence ID" value="EEL_0000007301-mRNA-1"/>
    <property type="gene ID" value="EEL_0000007301"/>
</dbReference>
<keyword evidence="1" id="KW-1185">Reference proteome</keyword>
<accession>A0A0R3RFE1</accession>